<dbReference type="PIRSF" id="PIRSF006483">
    <property type="entry name" value="Membrane_protein_YitT"/>
    <property type="match status" value="1"/>
</dbReference>
<evidence type="ECO:0000256" key="5">
    <source>
        <dbReference type="ARBA" id="ARBA00023136"/>
    </source>
</evidence>
<comment type="caution">
    <text evidence="8">The sequence shown here is derived from an EMBL/GenBank/DDBJ whole genome shotgun (WGS) entry which is preliminary data.</text>
</comment>
<dbReference type="Proteomes" id="UP000014155">
    <property type="component" value="Unassembled WGS sequence"/>
</dbReference>
<sequence length="285" mass="31159">MKKRITDFMLINFGLLLVSIGICLFKIPNHFATGGVSGLAIIASSLFPKIDVGPMMMIINIILLIIGYFFLGSDFGSKTVYSSFALSGLVWIIQKLIPLSHPLTNDMLLELIYSILFPAVGSAIVFNCNASTGGTDIVAKILSKYTKLNIGKTLMLTDFLIAIGAGAVFGIKIGLYSALGLILKAFMIDFVIEGLNISKQMVIISSKDLEIREFIVKELHRGATIYKAEGAFTHKQENVISTIVSRRQAIKLRTYIRSIDSSAFITISNTSETIGKGFRSIDDDN</sequence>
<proteinExistence type="predicted"/>
<dbReference type="RefSeq" id="WP_004627554.1">
    <property type="nucleotide sequence ID" value="NZ_AORV01000046.1"/>
</dbReference>
<reference evidence="8 9" key="1">
    <citation type="journal article" date="2013" name="Genome Announc.">
        <title>Draft Genome Sequence of the Cellulolytic, Mesophilic, Anaerobic Bacterium Clostridium termitidis Strain CT1112 (DSM 5398).</title>
        <authorList>
            <person name="Lal S."/>
            <person name="Ramachandran U."/>
            <person name="Zhang X."/>
            <person name="Munir R."/>
            <person name="Sparling R."/>
            <person name="Levin D.B."/>
        </authorList>
    </citation>
    <scope>NUCLEOTIDE SEQUENCE [LARGE SCALE GENOMIC DNA]</scope>
    <source>
        <strain evidence="8 9">CT1112</strain>
    </source>
</reference>
<dbReference type="eggNOG" id="COG1284">
    <property type="taxonomic scope" value="Bacteria"/>
</dbReference>
<evidence type="ECO:0000313" key="9">
    <source>
        <dbReference type="Proteomes" id="UP000014155"/>
    </source>
</evidence>
<dbReference type="InterPro" id="IPR051461">
    <property type="entry name" value="UPF0750_membrane"/>
</dbReference>
<evidence type="ECO:0000256" key="6">
    <source>
        <dbReference type="SAM" id="Phobius"/>
    </source>
</evidence>
<feature type="transmembrane region" description="Helical" evidence="6">
    <location>
        <begin position="7"/>
        <end position="27"/>
    </location>
</feature>
<dbReference type="EMBL" id="AORV01000046">
    <property type="protein sequence ID" value="EMS70770.1"/>
    <property type="molecule type" value="Genomic_DNA"/>
</dbReference>
<accession>S0FGR0</accession>
<dbReference type="STRING" id="1195236.CTER_3447"/>
<dbReference type="CDD" id="cd16380">
    <property type="entry name" value="YitT_C"/>
    <property type="match status" value="1"/>
</dbReference>
<dbReference type="GO" id="GO:0005886">
    <property type="term" value="C:plasma membrane"/>
    <property type="evidence" value="ECO:0007669"/>
    <property type="project" value="UniProtKB-SubCell"/>
</dbReference>
<evidence type="ECO:0000256" key="3">
    <source>
        <dbReference type="ARBA" id="ARBA00022692"/>
    </source>
</evidence>
<organism evidence="8 9">
    <name type="scientific">Ruminiclostridium cellobioparum subsp. termitidis CT1112</name>
    <dbReference type="NCBI Taxonomy" id="1195236"/>
    <lineage>
        <taxon>Bacteria</taxon>
        <taxon>Bacillati</taxon>
        <taxon>Bacillota</taxon>
        <taxon>Clostridia</taxon>
        <taxon>Eubacteriales</taxon>
        <taxon>Oscillospiraceae</taxon>
        <taxon>Ruminiclostridium</taxon>
    </lineage>
</organism>
<dbReference type="PANTHER" id="PTHR33545">
    <property type="entry name" value="UPF0750 MEMBRANE PROTEIN YITT-RELATED"/>
    <property type="match status" value="1"/>
</dbReference>
<gene>
    <name evidence="8" type="ORF">CTER_3447</name>
</gene>
<evidence type="ECO:0000256" key="1">
    <source>
        <dbReference type="ARBA" id="ARBA00004651"/>
    </source>
</evidence>
<dbReference type="InterPro" id="IPR015867">
    <property type="entry name" value="N-reg_PII/ATP_PRibTrfase_C"/>
</dbReference>
<comment type="subcellular location">
    <subcellularLocation>
        <location evidence="1">Cell membrane</location>
        <topology evidence="1">Multi-pass membrane protein</topology>
    </subcellularLocation>
</comment>
<dbReference type="PATRIC" id="fig|1195236.3.peg.3671"/>
<dbReference type="Pfam" id="PF10035">
    <property type="entry name" value="DUF2179"/>
    <property type="match status" value="1"/>
</dbReference>
<feature type="transmembrane region" description="Helical" evidence="6">
    <location>
        <begin position="80"/>
        <end position="99"/>
    </location>
</feature>
<keyword evidence="2" id="KW-1003">Cell membrane</keyword>
<evidence type="ECO:0000256" key="4">
    <source>
        <dbReference type="ARBA" id="ARBA00022989"/>
    </source>
</evidence>
<evidence type="ECO:0000313" key="8">
    <source>
        <dbReference type="EMBL" id="EMS70770.1"/>
    </source>
</evidence>
<dbReference type="PANTHER" id="PTHR33545:SF9">
    <property type="entry name" value="UPF0750 MEMBRANE PROTEIN YITE"/>
    <property type="match status" value="1"/>
</dbReference>
<keyword evidence="9" id="KW-1185">Reference proteome</keyword>
<dbReference type="InterPro" id="IPR019264">
    <property type="entry name" value="DUF2179"/>
</dbReference>
<evidence type="ECO:0000256" key="2">
    <source>
        <dbReference type="ARBA" id="ARBA00022475"/>
    </source>
</evidence>
<keyword evidence="5 6" id="KW-0472">Membrane</keyword>
<protein>
    <recommendedName>
        <fullName evidence="7">DUF2179 domain-containing protein</fullName>
    </recommendedName>
</protein>
<dbReference type="Pfam" id="PF02588">
    <property type="entry name" value="YitT_membrane"/>
    <property type="match status" value="1"/>
</dbReference>
<keyword evidence="4 6" id="KW-1133">Transmembrane helix</keyword>
<dbReference type="InterPro" id="IPR003740">
    <property type="entry name" value="YitT"/>
</dbReference>
<dbReference type="AlphaFoldDB" id="S0FGR0"/>
<evidence type="ECO:0000259" key="7">
    <source>
        <dbReference type="Pfam" id="PF10035"/>
    </source>
</evidence>
<feature type="transmembrane region" description="Helical" evidence="6">
    <location>
        <begin position="52"/>
        <end position="71"/>
    </location>
</feature>
<keyword evidence="3 6" id="KW-0812">Transmembrane</keyword>
<dbReference type="Gene3D" id="3.30.70.120">
    <property type="match status" value="1"/>
</dbReference>
<feature type="transmembrane region" description="Helical" evidence="6">
    <location>
        <begin position="111"/>
        <end position="130"/>
    </location>
</feature>
<feature type="domain" description="DUF2179" evidence="7">
    <location>
        <begin position="221"/>
        <end position="275"/>
    </location>
</feature>
<name>S0FGR0_RUMCE</name>